<organism evidence="2 3">
    <name type="scientific">Caerostris extrusa</name>
    <name type="common">Bark spider</name>
    <name type="synonym">Caerostris bankana</name>
    <dbReference type="NCBI Taxonomy" id="172846"/>
    <lineage>
        <taxon>Eukaryota</taxon>
        <taxon>Metazoa</taxon>
        <taxon>Ecdysozoa</taxon>
        <taxon>Arthropoda</taxon>
        <taxon>Chelicerata</taxon>
        <taxon>Arachnida</taxon>
        <taxon>Araneae</taxon>
        <taxon>Araneomorphae</taxon>
        <taxon>Entelegynae</taxon>
        <taxon>Araneoidea</taxon>
        <taxon>Araneidae</taxon>
        <taxon>Caerostris</taxon>
    </lineage>
</organism>
<dbReference type="Proteomes" id="UP001054945">
    <property type="component" value="Unassembled WGS sequence"/>
</dbReference>
<dbReference type="SMART" id="SM00293">
    <property type="entry name" value="PWWP"/>
    <property type="match status" value="1"/>
</dbReference>
<proteinExistence type="predicted"/>
<accession>A0AAV4P5A6</accession>
<keyword evidence="3" id="KW-1185">Reference proteome</keyword>
<dbReference type="PROSITE" id="PS50812">
    <property type="entry name" value="PWWP"/>
    <property type="match status" value="1"/>
</dbReference>
<dbReference type="Pfam" id="PF00855">
    <property type="entry name" value="PWWP"/>
    <property type="match status" value="1"/>
</dbReference>
<dbReference type="InterPro" id="IPR000313">
    <property type="entry name" value="PWWP_dom"/>
</dbReference>
<dbReference type="Gene3D" id="2.30.30.140">
    <property type="match status" value="1"/>
</dbReference>
<protein>
    <recommendedName>
        <fullName evidence="1">PWWP domain-containing protein</fullName>
    </recommendedName>
</protein>
<sequence>MALNEYVWAKMKYFPAWPGKVTRHPDGIKKKGCAYVFFYGTHDFAFINEANIVPFNSALPKQHRLKKYKDAVEELQTIIEDPSKEICKNIPVCKVRVRVLKNKAKPLSFTLKTRLRLQTRKR</sequence>
<evidence type="ECO:0000313" key="2">
    <source>
        <dbReference type="EMBL" id="GIX92522.1"/>
    </source>
</evidence>
<name>A0AAV4P5A6_CAEEX</name>
<comment type="caution">
    <text evidence="2">The sequence shown here is derived from an EMBL/GenBank/DDBJ whole genome shotgun (WGS) entry which is preliminary data.</text>
</comment>
<reference evidence="2 3" key="1">
    <citation type="submission" date="2021-06" db="EMBL/GenBank/DDBJ databases">
        <title>Caerostris extrusa draft genome.</title>
        <authorList>
            <person name="Kono N."/>
            <person name="Arakawa K."/>
        </authorList>
    </citation>
    <scope>NUCLEOTIDE SEQUENCE [LARGE SCALE GENOMIC DNA]</scope>
</reference>
<gene>
    <name evidence="2" type="ORF">CEXT_612251</name>
</gene>
<dbReference type="SUPFAM" id="SSF63748">
    <property type="entry name" value="Tudor/PWWP/MBT"/>
    <property type="match status" value="1"/>
</dbReference>
<dbReference type="AlphaFoldDB" id="A0AAV4P5A6"/>
<evidence type="ECO:0000259" key="1">
    <source>
        <dbReference type="PROSITE" id="PS50812"/>
    </source>
</evidence>
<evidence type="ECO:0000313" key="3">
    <source>
        <dbReference type="Proteomes" id="UP001054945"/>
    </source>
</evidence>
<feature type="domain" description="PWWP" evidence="1">
    <location>
        <begin position="3"/>
        <end position="58"/>
    </location>
</feature>
<dbReference type="EMBL" id="BPLR01021700">
    <property type="protein sequence ID" value="GIX92522.1"/>
    <property type="molecule type" value="Genomic_DNA"/>
</dbReference>